<evidence type="ECO:0000256" key="2">
    <source>
        <dbReference type="ARBA" id="ARBA00023125"/>
    </source>
</evidence>
<gene>
    <name evidence="7" type="ORF">KUH32_13350</name>
</gene>
<keyword evidence="3" id="KW-0804">Transcription</keyword>
<keyword evidence="5" id="KW-0812">Transmembrane</keyword>
<keyword evidence="5" id="KW-1133">Transmembrane helix</keyword>
<feature type="transmembrane region" description="Helical" evidence="5">
    <location>
        <begin position="171"/>
        <end position="192"/>
    </location>
</feature>
<feature type="compositionally biased region" description="Basic and acidic residues" evidence="4">
    <location>
        <begin position="306"/>
        <end position="323"/>
    </location>
</feature>
<evidence type="ECO:0000256" key="3">
    <source>
        <dbReference type="ARBA" id="ARBA00023163"/>
    </source>
</evidence>
<keyword evidence="8" id="KW-1185">Reference proteome</keyword>
<feature type="domain" description="HTH araC/xylS-type" evidence="6">
    <location>
        <begin position="215"/>
        <end position="319"/>
    </location>
</feature>
<comment type="caution">
    <text evidence="7">The sequence shown here is derived from an EMBL/GenBank/DDBJ whole genome shotgun (WGS) entry which is preliminary data.</text>
</comment>
<evidence type="ECO:0000256" key="4">
    <source>
        <dbReference type="SAM" id="MobiDB-lite"/>
    </source>
</evidence>
<dbReference type="EMBL" id="JAHRWL010000002">
    <property type="protein sequence ID" value="MBV2360766.1"/>
    <property type="molecule type" value="Genomic_DNA"/>
</dbReference>
<evidence type="ECO:0000313" key="8">
    <source>
        <dbReference type="Proteomes" id="UP001166293"/>
    </source>
</evidence>
<dbReference type="PROSITE" id="PS00041">
    <property type="entry name" value="HTH_ARAC_FAMILY_1"/>
    <property type="match status" value="1"/>
</dbReference>
<dbReference type="SMART" id="SM00342">
    <property type="entry name" value="HTH_ARAC"/>
    <property type="match status" value="1"/>
</dbReference>
<dbReference type="Pfam" id="PF12833">
    <property type="entry name" value="HTH_18"/>
    <property type="match status" value="1"/>
</dbReference>
<evidence type="ECO:0000313" key="7">
    <source>
        <dbReference type="EMBL" id="MBV2360766.1"/>
    </source>
</evidence>
<feature type="transmembrane region" description="Helical" evidence="5">
    <location>
        <begin position="109"/>
        <end position="128"/>
    </location>
</feature>
<accession>A0ABS6N9S5</accession>
<dbReference type="PANTHER" id="PTHR43280:SF29">
    <property type="entry name" value="ARAC-FAMILY TRANSCRIPTIONAL REGULATOR"/>
    <property type="match status" value="1"/>
</dbReference>
<dbReference type="Proteomes" id="UP001166293">
    <property type="component" value="Unassembled WGS sequence"/>
</dbReference>
<proteinExistence type="predicted"/>
<reference evidence="7" key="1">
    <citation type="submission" date="2021-06" db="EMBL/GenBank/DDBJ databases">
        <title>Thalassococcus sp. CAU 1522 isolated from sea sand, Republic of Korea.</title>
        <authorList>
            <person name="Kim W."/>
        </authorList>
    </citation>
    <scope>NUCLEOTIDE SEQUENCE</scope>
    <source>
        <strain evidence="7">CAU 1522</strain>
    </source>
</reference>
<keyword evidence="5" id="KW-0472">Membrane</keyword>
<feature type="region of interest" description="Disordered" evidence="4">
    <location>
        <begin position="306"/>
        <end position="337"/>
    </location>
</feature>
<dbReference type="InterPro" id="IPR018060">
    <property type="entry name" value="HTH_AraC"/>
</dbReference>
<evidence type="ECO:0000256" key="5">
    <source>
        <dbReference type="SAM" id="Phobius"/>
    </source>
</evidence>
<feature type="transmembrane region" description="Helical" evidence="5">
    <location>
        <begin position="140"/>
        <end position="165"/>
    </location>
</feature>
<dbReference type="PANTHER" id="PTHR43280">
    <property type="entry name" value="ARAC-FAMILY TRANSCRIPTIONAL REGULATOR"/>
    <property type="match status" value="1"/>
</dbReference>
<keyword evidence="1" id="KW-0805">Transcription regulation</keyword>
<dbReference type="PROSITE" id="PS01124">
    <property type="entry name" value="HTH_ARAC_FAMILY_2"/>
    <property type="match status" value="1"/>
</dbReference>
<organism evidence="7 8">
    <name type="scientific">Thalassococcus arenae</name>
    <dbReference type="NCBI Taxonomy" id="2851652"/>
    <lineage>
        <taxon>Bacteria</taxon>
        <taxon>Pseudomonadati</taxon>
        <taxon>Pseudomonadota</taxon>
        <taxon>Alphaproteobacteria</taxon>
        <taxon>Rhodobacterales</taxon>
        <taxon>Roseobacteraceae</taxon>
        <taxon>Thalassococcus</taxon>
    </lineage>
</organism>
<evidence type="ECO:0000256" key="1">
    <source>
        <dbReference type="ARBA" id="ARBA00023015"/>
    </source>
</evidence>
<evidence type="ECO:0000259" key="6">
    <source>
        <dbReference type="PROSITE" id="PS01124"/>
    </source>
</evidence>
<dbReference type="InterPro" id="IPR018062">
    <property type="entry name" value="HTH_AraC-typ_CS"/>
</dbReference>
<sequence>MPDLPSYLHGATLALLILLLAQVAMARIDTALRIAAAGYLLGGITHHFLGTDPASANPALLLFCLMNPAFLWWMVLCIFDEHPRHGAVGAMMTGFLAIALLLPPGLAPAAGQLATIAVLGHVVYRSLTGLSEDLVGARRAFRLTIGLVLPLIGIADALALALQPVPTETLLIAKLATDLAVALGFAIWITALRPGLFDTHQPRNRVDFRDEADARALADLLATGIHRQEGLTIGALANELSLPEHRVRQIINTRMGYRNFSALLNDLRIDDAKAQLADPDKRHLQIAQIAFAAGYASLPPFNRAFRDRTGQSPSEFRRDRWDAETPGQTHRTGLRPA</sequence>
<name>A0ABS6N9S5_9RHOB</name>
<feature type="transmembrane region" description="Helical" evidence="5">
    <location>
        <begin position="59"/>
        <end position="79"/>
    </location>
</feature>
<dbReference type="RefSeq" id="WP_217779122.1">
    <property type="nucleotide sequence ID" value="NZ_JAHRWL010000002.1"/>
</dbReference>
<protein>
    <submittedName>
        <fullName evidence="7">Helix-turn-helix transcriptional regulator</fullName>
    </submittedName>
</protein>
<keyword evidence="2" id="KW-0238">DNA-binding</keyword>